<organism evidence="2 3">
    <name type="scientific">Thalassiosira oceanica</name>
    <name type="common">Marine diatom</name>
    <dbReference type="NCBI Taxonomy" id="159749"/>
    <lineage>
        <taxon>Eukaryota</taxon>
        <taxon>Sar</taxon>
        <taxon>Stramenopiles</taxon>
        <taxon>Ochrophyta</taxon>
        <taxon>Bacillariophyta</taxon>
        <taxon>Coscinodiscophyceae</taxon>
        <taxon>Thalassiosirophycidae</taxon>
        <taxon>Thalassiosirales</taxon>
        <taxon>Thalassiosiraceae</taxon>
        <taxon>Thalassiosira</taxon>
    </lineage>
</organism>
<keyword evidence="3" id="KW-1185">Reference proteome</keyword>
<feature type="region of interest" description="Disordered" evidence="1">
    <location>
        <begin position="25"/>
        <end position="61"/>
    </location>
</feature>
<protein>
    <submittedName>
        <fullName evidence="2">Uncharacterized protein</fullName>
    </submittedName>
</protein>
<accession>K0S6V9</accession>
<evidence type="ECO:0000313" key="2">
    <source>
        <dbReference type="EMBL" id="EJK56621.1"/>
    </source>
</evidence>
<dbReference type="Proteomes" id="UP000266841">
    <property type="component" value="Unassembled WGS sequence"/>
</dbReference>
<gene>
    <name evidence="2" type="ORF">THAOC_23457</name>
</gene>
<reference evidence="2 3" key="1">
    <citation type="journal article" date="2012" name="Genome Biol.">
        <title>Genome and low-iron response of an oceanic diatom adapted to chronic iron limitation.</title>
        <authorList>
            <person name="Lommer M."/>
            <person name="Specht M."/>
            <person name="Roy A.S."/>
            <person name="Kraemer L."/>
            <person name="Andreson R."/>
            <person name="Gutowska M.A."/>
            <person name="Wolf J."/>
            <person name="Bergner S.V."/>
            <person name="Schilhabel M.B."/>
            <person name="Klostermeier U.C."/>
            <person name="Beiko R.G."/>
            <person name="Rosenstiel P."/>
            <person name="Hippler M."/>
            <person name="Laroche J."/>
        </authorList>
    </citation>
    <scope>NUCLEOTIDE SEQUENCE [LARGE SCALE GENOMIC DNA]</scope>
    <source>
        <strain evidence="2 3">CCMP1005</strain>
    </source>
</reference>
<evidence type="ECO:0000313" key="3">
    <source>
        <dbReference type="Proteomes" id="UP000266841"/>
    </source>
</evidence>
<name>K0S6V9_THAOC</name>
<feature type="compositionally biased region" description="Polar residues" evidence="1">
    <location>
        <begin position="29"/>
        <end position="46"/>
    </location>
</feature>
<proteinExistence type="predicted"/>
<sequence>MLDELATVPLRRRAPSDARVDATAAWSEMNRTSTSSVDIDTATTNDGLGRSVRRRSYRPADVRSAAPARLVTAPPVAAATPFPVSVPGVLARMSSELQSTINQRAAIICADHHSYLGRGAEKPAFGP</sequence>
<dbReference type="AlphaFoldDB" id="K0S6V9"/>
<evidence type="ECO:0000256" key="1">
    <source>
        <dbReference type="SAM" id="MobiDB-lite"/>
    </source>
</evidence>
<dbReference type="EMBL" id="AGNL01030965">
    <property type="protein sequence ID" value="EJK56621.1"/>
    <property type="molecule type" value="Genomic_DNA"/>
</dbReference>
<comment type="caution">
    <text evidence="2">The sequence shown here is derived from an EMBL/GenBank/DDBJ whole genome shotgun (WGS) entry which is preliminary data.</text>
</comment>